<dbReference type="GO" id="GO:0016787">
    <property type="term" value="F:hydrolase activity"/>
    <property type="evidence" value="ECO:0007669"/>
    <property type="project" value="InterPro"/>
</dbReference>
<sequence length="135" mass="14272">MLRQLDERTLIAGQIAPEQVAELKSQGIAMIVNNRPDGEDAGQPTAAQIEAAADGAGLAYRWVPIRRGPGPADVEAMQEAMRDCGDGKLLAFCRSGARSTFAWALARHEEGVGRDELERAAAVAGVSLAPIAHLL</sequence>
<dbReference type="Pfam" id="PF04273">
    <property type="entry name" value="BLH_phosphatase"/>
    <property type="match status" value="1"/>
</dbReference>
<dbReference type="Gene3D" id="3.90.190.10">
    <property type="entry name" value="Protein tyrosine phosphatase superfamily"/>
    <property type="match status" value="1"/>
</dbReference>
<gene>
    <name evidence="2" type="ORF">AVDCRST_MAG44-1077</name>
</gene>
<protein>
    <submittedName>
        <fullName evidence="2">Protein tyrosine phosphatase</fullName>
    </submittedName>
</protein>
<dbReference type="AlphaFoldDB" id="A0A6J4SV54"/>
<evidence type="ECO:0000313" key="2">
    <source>
        <dbReference type="EMBL" id="CAA9506123.1"/>
    </source>
</evidence>
<proteinExistence type="predicted"/>
<dbReference type="NCBIfam" id="TIGR01244">
    <property type="entry name" value="TIGR01244 family sulfur transferase"/>
    <property type="match status" value="1"/>
</dbReference>
<evidence type="ECO:0000259" key="1">
    <source>
        <dbReference type="Pfam" id="PF04273"/>
    </source>
</evidence>
<accession>A0A6J4SV54</accession>
<dbReference type="InterPro" id="IPR005939">
    <property type="entry name" value="BLH_phosphatase-like"/>
</dbReference>
<dbReference type="SUPFAM" id="SSF52799">
    <property type="entry name" value="(Phosphotyrosine protein) phosphatases II"/>
    <property type="match status" value="1"/>
</dbReference>
<dbReference type="InterPro" id="IPR029021">
    <property type="entry name" value="Prot-tyrosine_phosphatase-like"/>
</dbReference>
<feature type="domain" description="Beta-lactamase hydrolase-like protein phosphatase-like" evidence="1">
    <location>
        <begin position="2"/>
        <end position="107"/>
    </location>
</feature>
<dbReference type="EMBL" id="CADCVY010000074">
    <property type="protein sequence ID" value="CAA9506123.1"/>
    <property type="molecule type" value="Genomic_DNA"/>
</dbReference>
<name>A0A6J4SV54_9SPHN</name>
<organism evidence="2">
    <name type="scientific">uncultured Sphingomonas sp</name>
    <dbReference type="NCBI Taxonomy" id="158754"/>
    <lineage>
        <taxon>Bacteria</taxon>
        <taxon>Pseudomonadati</taxon>
        <taxon>Pseudomonadota</taxon>
        <taxon>Alphaproteobacteria</taxon>
        <taxon>Sphingomonadales</taxon>
        <taxon>Sphingomonadaceae</taxon>
        <taxon>Sphingomonas</taxon>
        <taxon>environmental samples</taxon>
    </lineage>
</organism>
<reference evidence="2" key="1">
    <citation type="submission" date="2020-02" db="EMBL/GenBank/DDBJ databases">
        <authorList>
            <person name="Meier V. D."/>
        </authorList>
    </citation>
    <scope>NUCLEOTIDE SEQUENCE</scope>
    <source>
        <strain evidence="2">AVDCRST_MAG44</strain>
    </source>
</reference>